<keyword evidence="3" id="KW-0963">Cytoplasm</keyword>
<dbReference type="PROSITE" id="PS51892">
    <property type="entry name" value="SUBTILASE"/>
    <property type="match status" value="1"/>
</dbReference>
<feature type="domain" description="Peptidase S8/S53" evidence="12">
    <location>
        <begin position="842"/>
        <end position="1099"/>
    </location>
</feature>
<evidence type="ECO:0000313" key="15">
    <source>
        <dbReference type="Proteomes" id="UP000306196"/>
    </source>
</evidence>
<keyword evidence="4 8" id="KW-0645">Protease</keyword>
<keyword evidence="11" id="KW-0472">Membrane</keyword>
<comment type="caution">
    <text evidence="14">The sequence shown here is derived from an EMBL/GenBank/DDBJ whole genome shotgun (WGS) entry which is preliminary data.</text>
</comment>
<keyword evidence="11" id="KW-1133">Transmembrane helix</keyword>
<dbReference type="PANTHER" id="PTHR43399">
    <property type="entry name" value="SUBTILISIN-RELATED"/>
    <property type="match status" value="1"/>
</dbReference>
<dbReference type="PROSITE" id="PS00138">
    <property type="entry name" value="SUBTILASE_SER"/>
    <property type="match status" value="1"/>
</dbReference>
<evidence type="ECO:0000256" key="5">
    <source>
        <dbReference type="ARBA" id="ARBA00022801"/>
    </source>
</evidence>
<dbReference type="InterPro" id="IPR023828">
    <property type="entry name" value="Peptidase_S8_Ser-AS"/>
</dbReference>
<evidence type="ECO:0000256" key="11">
    <source>
        <dbReference type="SAM" id="Phobius"/>
    </source>
</evidence>
<feature type="region of interest" description="Disordered" evidence="10">
    <location>
        <begin position="39"/>
        <end position="93"/>
    </location>
</feature>
<keyword evidence="5 8" id="KW-0378">Hydrolase</keyword>
<proteinExistence type="inferred from homology"/>
<protein>
    <recommendedName>
        <fullName evidence="16">Choice-of-anchor D domain-containing protein</fullName>
    </recommendedName>
</protein>
<dbReference type="OrthoDB" id="9798386at2"/>
<dbReference type="Pfam" id="PF15780">
    <property type="entry name" value="ASH"/>
    <property type="match status" value="1"/>
</dbReference>
<evidence type="ECO:0000256" key="9">
    <source>
        <dbReference type="RuleBase" id="RU003355"/>
    </source>
</evidence>
<sequence length="1330" mass="142481">MKTRFRFKLSRWILLVAIIPLLAAIAFLSLWKHDASQQQRQDAAPSARQSPIPPTATNHPNLPDQVITGASAVSSTEAAKPPATTIAPAPTAQTNQSNRIIVSDTFRRLRATEIVKVQKTSATGGQSTRVDTLVKTTGKYPTVVVRQNFSGDSPVAENLRQESAFVADHVLITPEADESSDAFQTRLNQFGYRILKTLPNSNIHLVSVGNGSIDAVDRATKLLARAEPDYLVFTQETLGSAKELIWVPEAQRFLDPETQNWWQDNDNGPSVPSALTSLIQADAATSTSSDGSRLLDFENRSGDYRPYAYRHGFKIARSTNESSVYIQNAYTSGYPENGGFYLRSLYGDLDTDFEHKDGLPFKAHSVDLAEYSTVFPTPKTVRVTGTKQDGTTVFTQFTTDGIIDGAGPQKDFQTFQFPASFDSLVKLRFSDQPFMLDNLLVTLNGQETPPPVPPTLPVIYDVNWDEAPHVIGQVSAVGGHHAPSSLNFGNPIVRETFGVLNNRPLELIDGGNSSNYSQPRFDLKLNAKTYRVEFDLTSLDNSDSTSVFFDGITNFVRFTFSPSSISMHGGSLVSIPFSASALNRVVIDVNLTTNTYTLQLNNQTPVTGSITSVLADVAAIRFSTSDGGTQGGSAIDNVRISAFQIGEQTTAPIATVFPSAGLTFPTVALGSSVTRLIEFRNAGLSPLTLQVLSISDPQFSLDAPLPAQLGAGQPFFLSTRFTPTTTGSPTAELRVATNDPNKPIVTIPLSGTVQTPPRISLEPAHLRVNMVADTKGTERFTIRNTGTSPLNWQIIRLQPTGGGTPAPRNTNDPQLPFLWGMLSSLQGGIDAQAAWNQNTGSANITVAVIDTGVSLSHPDLAANIKQNSAEIAGNQIDDDHNGFVDDVRGWNFYSDTSNADDVNGHGTHVSGTIAALGNNATGVVGVSWNSKVLPVQFLSAGGSGYTSDAIASVDYARQRGARLINASWGGGGFSSYLQQSIQNFCATNNGLFVAAAGNQGTNNDSAPHYPSNYTTAGIISVASTTKSSQLSSFSNYGKISVDLAAPGSDIISCLPGARYASYSGTSMAAPHVTGAAALLMSANPDYPNHQVKSYLMVSTDYPPALNQKVASDGRLNVYQSLRKMPETWINPLTTSGTVGPGLASSIDLEVNTFGLAPGTYNILLALATNDPDRLSLQLPVELKVVAPNALATWRNLNFAPNQLLHLESEETLWSDYADPDNDGISNLLEFALALAPRQSDSMSKAMSLNPPGESGAKLIVTTRTQLGPVSIVPEWSTNLHPDSWSSSGIIMDEVSADPIKGTTTWEITLDPSLGNPPSAFFRVRADSNGN</sequence>
<dbReference type="InterPro" id="IPR000209">
    <property type="entry name" value="Peptidase_S8/S53_dom"/>
</dbReference>
<reference evidence="14 15" key="1">
    <citation type="submission" date="2019-05" db="EMBL/GenBank/DDBJ databases">
        <title>Verrucobacter flavum gen. nov., sp. nov. a new member of the family Verrucomicrobiaceae.</title>
        <authorList>
            <person name="Szuroczki S."/>
            <person name="Abbaszade G."/>
            <person name="Szabo A."/>
            <person name="Felfoldi T."/>
            <person name="Schumann P."/>
            <person name="Boka K."/>
            <person name="Keki Z."/>
            <person name="Toumi M."/>
            <person name="Toth E."/>
        </authorList>
    </citation>
    <scope>NUCLEOTIDE SEQUENCE [LARGE SCALE GENOMIC DNA]</scope>
    <source>
        <strain evidence="14 15">MG-N-17</strain>
    </source>
</reference>
<accession>A0A5R8KIZ2</accession>
<dbReference type="Proteomes" id="UP000306196">
    <property type="component" value="Unassembled WGS sequence"/>
</dbReference>
<keyword evidence="15" id="KW-1185">Reference proteome</keyword>
<dbReference type="InterPro" id="IPR034204">
    <property type="entry name" value="PfSUB1-like_cat_dom"/>
</dbReference>
<gene>
    <name evidence="14" type="ORF">FEM03_02705</name>
</gene>
<evidence type="ECO:0000256" key="4">
    <source>
        <dbReference type="ARBA" id="ARBA00022670"/>
    </source>
</evidence>
<dbReference type="InterPro" id="IPR031549">
    <property type="entry name" value="ASH"/>
</dbReference>
<keyword evidence="11" id="KW-0812">Transmembrane</keyword>
<feature type="compositionally biased region" description="Low complexity" evidence="10">
    <location>
        <begin position="76"/>
        <end position="92"/>
    </location>
</feature>
<evidence type="ECO:0000256" key="8">
    <source>
        <dbReference type="PROSITE-ProRule" id="PRU01240"/>
    </source>
</evidence>
<evidence type="ECO:0000256" key="10">
    <source>
        <dbReference type="SAM" id="MobiDB-lite"/>
    </source>
</evidence>
<evidence type="ECO:0008006" key="16">
    <source>
        <dbReference type="Google" id="ProtNLM"/>
    </source>
</evidence>
<dbReference type="SUPFAM" id="SSF52743">
    <property type="entry name" value="Subtilisin-like"/>
    <property type="match status" value="1"/>
</dbReference>
<feature type="active site" description="Charge relay system" evidence="7 8">
    <location>
        <position position="905"/>
    </location>
</feature>
<keyword evidence="6 8" id="KW-0720">Serine protease</keyword>
<dbReference type="PANTHER" id="PTHR43399:SF4">
    <property type="entry name" value="CELL WALL-ASSOCIATED PROTEASE"/>
    <property type="match status" value="1"/>
</dbReference>
<dbReference type="InterPro" id="IPR051048">
    <property type="entry name" value="Peptidase_S8/S53_subtilisin"/>
</dbReference>
<evidence type="ECO:0000256" key="7">
    <source>
        <dbReference type="PIRSR" id="PIRSR615500-1"/>
    </source>
</evidence>
<evidence type="ECO:0000313" key="14">
    <source>
        <dbReference type="EMBL" id="TLD72283.1"/>
    </source>
</evidence>
<dbReference type="CDD" id="cd07473">
    <property type="entry name" value="Peptidases_S8_Subtilisin_like"/>
    <property type="match status" value="1"/>
</dbReference>
<feature type="active site" description="Charge relay system" evidence="7 8">
    <location>
        <position position="1066"/>
    </location>
</feature>
<name>A0A5R8KIZ2_9BACT</name>
<dbReference type="InterPro" id="IPR036852">
    <property type="entry name" value="Peptidase_S8/S53_dom_sf"/>
</dbReference>
<dbReference type="EMBL" id="VAUV01000002">
    <property type="protein sequence ID" value="TLD72283.1"/>
    <property type="molecule type" value="Genomic_DNA"/>
</dbReference>
<dbReference type="GO" id="GO:0004252">
    <property type="term" value="F:serine-type endopeptidase activity"/>
    <property type="evidence" value="ECO:0007669"/>
    <property type="project" value="UniProtKB-UniRule"/>
</dbReference>
<evidence type="ECO:0000259" key="12">
    <source>
        <dbReference type="Pfam" id="PF00082"/>
    </source>
</evidence>
<feature type="domain" description="Abnormal spindle-like microcephaly-associated protein ASH" evidence="13">
    <location>
        <begin position="660"/>
        <end position="743"/>
    </location>
</feature>
<dbReference type="GO" id="GO:0005737">
    <property type="term" value="C:cytoplasm"/>
    <property type="evidence" value="ECO:0007669"/>
    <property type="project" value="UniProtKB-SubCell"/>
</dbReference>
<evidence type="ECO:0000256" key="2">
    <source>
        <dbReference type="ARBA" id="ARBA00011073"/>
    </source>
</evidence>
<dbReference type="InterPro" id="IPR023827">
    <property type="entry name" value="Peptidase_S8_Asp-AS"/>
</dbReference>
<dbReference type="Pfam" id="PF00082">
    <property type="entry name" value="Peptidase_S8"/>
    <property type="match status" value="1"/>
</dbReference>
<dbReference type="InterPro" id="IPR022398">
    <property type="entry name" value="Peptidase_S8_His-AS"/>
</dbReference>
<dbReference type="PROSITE" id="PS00136">
    <property type="entry name" value="SUBTILASE_ASP"/>
    <property type="match status" value="1"/>
</dbReference>
<feature type="transmembrane region" description="Helical" evidence="11">
    <location>
        <begin position="12"/>
        <end position="31"/>
    </location>
</feature>
<dbReference type="InterPro" id="IPR013783">
    <property type="entry name" value="Ig-like_fold"/>
</dbReference>
<dbReference type="Gene3D" id="2.60.40.10">
    <property type="entry name" value="Immunoglobulins"/>
    <property type="match status" value="1"/>
</dbReference>
<evidence type="ECO:0000256" key="6">
    <source>
        <dbReference type="ARBA" id="ARBA00022825"/>
    </source>
</evidence>
<dbReference type="PROSITE" id="PS00137">
    <property type="entry name" value="SUBTILASE_HIS"/>
    <property type="match status" value="1"/>
</dbReference>
<dbReference type="GO" id="GO:0006508">
    <property type="term" value="P:proteolysis"/>
    <property type="evidence" value="ECO:0007669"/>
    <property type="project" value="UniProtKB-KW"/>
</dbReference>
<dbReference type="Gene3D" id="3.40.50.200">
    <property type="entry name" value="Peptidase S8/S53 domain"/>
    <property type="match status" value="1"/>
</dbReference>
<comment type="subcellular location">
    <subcellularLocation>
        <location evidence="1">Cytoplasm</location>
    </subcellularLocation>
</comment>
<organism evidence="14 15">
    <name type="scientific">Phragmitibacter flavus</name>
    <dbReference type="NCBI Taxonomy" id="2576071"/>
    <lineage>
        <taxon>Bacteria</taxon>
        <taxon>Pseudomonadati</taxon>
        <taxon>Verrucomicrobiota</taxon>
        <taxon>Verrucomicrobiia</taxon>
        <taxon>Verrucomicrobiales</taxon>
        <taxon>Verrucomicrobiaceae</taxon>
        <taxon>Phragmitibacter</taxon>
    </lineage>
</organism>
<feature type="active site" description="Charge relay system" evidence="7 8">
    <location>
        <position position="850"/>
    </location>
</feature>
<comment type="similarity">
    <text evidence="2 8 9">Belongs to the peptidase S8 family.</text>
</comment>
<dbReference type="InterPro" id="IPR015500">
    <property type="entry name" value="Peptidase_S8_subtilisin-rel"/>
</dbReference>
<evidence type="ECO:0000256" key="3">
    <source>
        <dbReference type="ARBA" id="ARBA00022490"/>
    </source>
</evidence>
<evidence type="ECO:0000256" key="1">
    <source>
        <dbReference type="ARBA" id="ARBA00004496"/>
    </source>
</evidence>
<evidence type="ECO:0000259" key="13">
    <source>
        <dbReference type="Pfam" id="PF15780"/>
    </source>
</evidence>
<dbReference type="PRINTS" id="PR00723">
    <property type="entry name" value="SUBTILISIN"/>
</dbReference>